<dbReference type="InterPro" id="IPR017930">
    <property type="entry name" value="Myb_dom"/>
</dbReference>
<proteinExistence type="predicted"/>
<evidence type="ECO:0000259" key="2">
    <source>
        <dbReference type="PROSITE" id="PS51294"/>
    </source>
</evidence>
<dbReference type="AlphaFoldDB" id="W4FLK6"/>
<dbReference type="SUPFAM" id="SSF46689">
    <property type="entry name" value="Homeodomain-like"/>
    <property type="match status" value="1"/>
</dbReference>
<name>W4FLK6_APHAT</name>
<dbReference type="SMART" id="SM00717">
    <property type="entry name" value="SANT"/>
    <property type="match status" value="1"/>
</dbReference>
<dbReference type="RefSeq" id="XP_009842774.1">
    <property type="nucleotide sequence ID" value="XM_009844472.1"/>
</dbReference>
<dbReference type="VEuPathDB" id="FungiDB:H257_16136"/>
<evidence type="ECO:0000256" key="1">
    <source>
        <dbReference type="ARBA" id="ARBA00023242"/>
    </source>
</evidence>
<dbReference type="OrthoDB" id="72460at2759"/>
<sequence>MSASGAWSEEEHGRFLHAMKLFPRGPWKAIAGVVQTRNIRQTQTHAQKHREKLARQAERRQHKTHKMEEPALLDPSHIAFLVELYHNVVSSSVVHESTPPPCIN</sequence>
<dbReference type="GeneID" id="20818132"/>
<dbReference type="InterPro" id="IPR009057">
    <property type="entry name" value="Homeodomain-like_sf"/>
</dbReference>
<feature type="domain" description="HTH myb-type" evidence="2">
    <location>
        <begin position="1"/>
        <end position="54"/>
    </location>
</feature>
<dbReference type="InterPro" id="IPR001005">
    <property type="entry name" value="SANT/Myb"/>
</dbReference>
<dbReference type="EMBL" id="KI913193">
    <property type="protein sequence ID" value="ETV67781.1"/>
    <property type="molecule type" value="Genomic_DNA"/>
</dbReference>
<dbReference type="PANTHER" id="PTHR12802">
    <property type="entry name" value="SWI/SNF COMPLEX-RELATED"/>
    <property type="match status" value="1"/>
</dbReference>
<organism evidence="3">
    <name type="scientific">Aphanomyces astaci</name>
    <name type="common">Crayfish plague agent</name>
    <dbReference type="NCBI Taxonomy" id="112090"/>
    <lineage>
        <taxon>Eukaryota</taxon>
        <taxon>Sar</taxon>
        <taxon>Stramenopiles</taxon>
        <taxon>Oomycota</taxon>
        <taxon>Saprolegniomycetes</taxon>
        <taxon>Saprolegniales</taxon>
        <taxon>Verrucalvaceae</taxon>
        <taxon>Aphanomyces</taxon>
    </lineage>
</organism>
<dbReference type="PROSITE" id="PS51294">
    <property type="entry name" value="HTH_MYB"/>
    <property type="match status" value="1"/>
</dbReference>
<evidence type="ECO:0000313" key="3">
    <source>
        <dbReference type="EMBL" id="ETV67781.1"/>
    </source>
</evidence>
<reference evidence="3" key="1">
    <citation type="submission" date="2013-12" db="EMBL/GenBank/DDBJ databases">
        <title>The Genome Sequence of Aphanomyces astaci APO3.</title>
        <authorList>
            <consortium name="The Broad Institute Genomics Platform"/>
            <person name="Russ C."/>
            <person name="Tyler B."/>
            <person name="van West P."/>
            <person name="Dieguez-Uribeondo J."/>
            <person name="Young S.K."/>
            <person name="Zeng Q."/>
            <person name="Gargeya S."/>
            <person name="Fitzgerald M."/>
            <person name="Abouelleil A."/>
            <person name="Alvarado L."/>
            <person name="Chapman S.B."/>
            <person name="Gainer-Dewar J."/>
            <person name="Goldberg J."/>
            <person name="Griggs A."/>
            <person name="Gujja S."/>
            <person name="Hansen M."/>
            <person name="Howarth C."/>
            <person name="Imamovic A."/>
            <person name="Ireland A."/>
            <person name="Larimer J."/>
            <person name="McCowan C."/>
            <person name="Murphy C."/>
            <person name="Pearson M."/>
            <person name="Poon T.W."/>
            <person name="Priest M."/>
            <person name="Roberts A."/>
            <person name="Saif S."/>
            <person name="Shea T."/>
            <person name="Sykes S."/>
            <person name="Wortman J."/>
            <person name="Nusbaum C."/>
            <person name="Birren B."/>
        </authorList>
    </citation>
    <scope>NUCLEOTIDE SEQUENCE [LARGE SCALE GENOMIC DNA]</scope>
    <source>
        <strain evidence="3">APO3</strain>
    </source>
</reference>
<dbReference type="CDD" id="cd00167">
    <property type="entry name" value="SANT"/>
    <property type="match status" value="1"/>
</dbReference>
<gene>
    <name evidence="3" type="ORF">H257_16136</name>
</gene>
<dbReference type="Gene3D" id="1.10.10.60">
    <property type="entry name" value="Homeodomain-like"/>
    <property type="match status" value="1"/>
</dbReference>
<accession>W4FLK6</accession>
<dbReference type="PANTHER" id="PTHR12802:SF155">
    <property type="entry name" value="DEUBIQUITINASE MYSM1"/>
    <property type="match status" value="1"/>
</dbReference>
<keyword evidence="1" id="KW-0539">Nucleus</keyword>
<dbReference type="Pfam" id="PF00249">
    <property type="entry name" value="Myb_DNA-binding"/>
    <property type="match status" value="1"/>
</dbReference>
<dbReference type="STRING" id="112090.W4FLK6"/>
<protein>
    <recommendedName>
        <fullName evidence="2">HTH myb-type domain-containing protein</fullName>
    </recommendedName>
</protein>